<sequence>MVSHSSTGVFFPTPTCRTGMDTWTELFDRAEAYETTVVEIRETLAARREGDDD</sequence>
<name>A0A897NM78_9EURY</name>
<reference evidence="1 2" key="1">
    <citation type="submission" date="2020-11" db="EMBL/GenBank/DDBJ databases">
        <title>Carbohydrate-dependent, anaerobic sulfur respiration: A novel catabolism in halophilic archaea.</title>
        <authorList>
            <person name="Sorokin D.Y."/>
            <person name="Messina E."/>
            <person name="Smedile F."/>
            <person name="La Cono V."/>
            <person name="Hallsworth J.E."/>
            <person name="Yakimov M.M."/>
        </authorList>
    </citation>
    <scope>NUCLEOTIDE SEQUENCE [LARGE SCALE GENOMIC DNA]</scope>
    <source>
        <strain evidence="1 2">HSR-Est</strain>
    </source>
</reference>
<gene>
    <name evidence="1" type="ORF">HSEST_0312</name>
</gene>
<dbReference type="Proteomes" id="UP000663292">
    <property type="component" value="Chromosome"/>
</dbReference>
<evidence type="ECO:0000313" key="2">
    <source>
        <dbReference type="Proteomes" id="UP000663292"/>
    </source>
</evidence>
<dbReference type="AlphaFoldDB" id="A0A897NM78"/>
<dbReference type="EMBL" id="CP064791">
    <property type="protein sequence ID" value="QSG13862.1"/>
    <property type="molecule type" value="Genomic_DNA"/>
</dbReference>
<proteinExistence type="predicted"/>
<protein>
    <submittedName>
        <fullName evidence="1">Uncharacterized protein</fullName>
    </submittedName>
</protein>
<accession>A0A897NM78</accession>
<evidence type="ECO:0000313" key="1">
    <source>
        <dbReference type="EMBL" id="QSG13862.1"/>
    </source>
</evidence>
<keyword evidence="2" id="KW-1185">Reference proteome</keyword>
<organism evidence="1 2">
    <name type="scientific">Halapricum desulfuricans</name>
    <dbReference type="NCBI Taxonomy" id="2841257"/>
    <lineage>
        <taxon>Archaea</taxon>
        <taxon>Methanobacteriati</taxon>
        <taxon>Methanobacteriota</taxon>
        <taxon>Stenosarchaea group</taxon>
        <taxon>Halobacteria</taxon>
        <taxon>Halobacteriales</taxon>
        <taxon>Haloarculaceae</taxon>
        <taxon>Halapricum</taxon>
    </lineage>
</organism>